<feature type="transmembrane region" description="Helical" evidence="1">
    <location>
        <begin position="71"/>
        <end position="91"/>
    </location>
</feature>
<comment type="caution">
    <text evidence="2">The sequence shown here is derived from an EMBL/GenBank/DDBJ whole genome shotgun (WGS) entry which is preliminary data.</text>
</comment>
<dbReference type="Pfam" id="PF13630">
    <property type="entry name" value="SdpI"/>
    <property type="match status" value="1"/>
</dbReference>
<name>A0A1U7NEA2_9FIRM</name>
<dbReference type="Proteomes" id="UP000186341">
    <property type="component" value="Unassembled WGS sequence"/>
</dbReference>
<keyword evidence="1" id="KW-0812">Transmembrane</keyword>
<evidence type="ECO:0000313" key="2">
    <source>
        <dbReference type="EMBL" id="OLU37876.1"/>
    </source>
</evidence>
<dbReference type="InterPro" id="IPR025962">
    <property type="entry name" value="SdpI/YhfL"/>
</dbReference>
<dbReference type="RefSeq" id="WP_075820550.1">
    <property type="nucleotide sequence ID" value="NZ_CAOUMU010000109.1"/>
</dbReference>
<protein>
    <recommendedName>
        <fullName evidence="4">Bacterial Pleckstrin homology domain-containing protein</fullName>
    </recommendedName>
</protein>
<proteinExistence type="predicted"/>
<organism evidence="2 3">
    <name type="scientific">Ileibacterium valens</name>
    <dbReference type="NCBI Taxonomy" id="1862668"/>
    <lineage>
        <taxon>Bacteria</taxon>
        <taxon>Bacillati</taxon>
        <taxon>Bacillota</taxon>
        <taxon>Erysipelotrichia</taxon>
        <taxon>Erysipelotrichales</taxon>
        <taxon>Erysipelotrichaceae</taxon>
        <taxon>Ileibacterium</taxon>
    </lineage>
</organism>
<keyword evidence="1" id="KW-1133">Transmembrane helix</keyword>
<feature type="transmembrane region" description="Helical" evidence="1">
    <location>
        <begin position="225"/>
        <end position="247"/>
    </location>
</feature>
<feature type="transmembrane region" description="Helical" evidence="1">
    <location>
        <begin position="12"/>
        <end position="30"/>
    </location>
</feature>
<keyword evidence="3" id="KW-1185">Reference proteome</keyword>
<dbReference type="EMBL" id="MPJW01000188">
    <property type="protein sequence ID" value="OLU37876.1"/>
    <property type="molecule type" value="Genomic_DNA"/>
</dbReference>
<feature type="transmembrane region" description="Helical" evidence="1">
    <location>
        <begin position="147"/>
        <end position="165"/>
    </location>
</feature>
<dbReference type="AlphaFoldDB" id="A0A1U7NEA2"/>
<keyword evidence="1" id="KW-0472">Membrane</keyword>
<feature type="transmembrane region" description="Helical" evidence="1">
    <location>
        <begin position="171"/>
        <end position="189"/>
    </location>
</feature>
<accession>A0A1U7NEA2</accession>
<evidence type="ECO:0000313" key="3">
    <source>
        <dbReference type="Proteomes" id="UP000186341"/>
    </source>
</evidence>
<evidence type="ECO:0008006" key="4">
    <source>
        <dbReference type="Google" id="ProtNLM"/>
    </source>
</evidence>
<dbReference type="GeneID" id="82203400"/>
<gene>
    <name evidence="2" type="ORF">BO222_09535</name>
</gene>
<dbReference type="OrthoDB" id="9808690at2"/>
<feature type="transmembrane region" description="Helical" evidence="1">
    <location>
        <begin position="36"/>
        <end position="59"/>
    </location>
</feature>
<reference evidence="2 3" key="1">
    <citation type="submission" date="2016-11" db="EMBL/GenBank/DDBJ databases">
        <title>Description of two novel members of the family Erysipelotrichaceae: Ileibacterium lipovorans gen. nov., sp. nov. and Dubosiella newyorkensis, gen. nov., sp. nov.</title>
        <authorList>
            <person name="Cox L.M."/>
            <person name="Sohn J."/>
            <person name="Tyrrell K.L."/>
            <person name="Citron D.M."/>
            <person name="Lawson P.A."/>
            <person name="Patel N.B."/>
            <person name="Iizumi T."/>
            <person name="Perez-Perez G.I."/>
            <person name="Goldstein E.J."/>
            <person name="Blaser M.J."/>
        </authorList>
    </citation>
    <scope>NUCLEOTIDE SEQUENCE [LARGE SCALE GENOMIC DNA]</scope>
    <source>
        <strain evidence="2 3">NYU-BL-A3</strain>
    </source>
</reference>
<feature type="transmembrane region" description="Helical" evidence="1">
    <location>
        <begin position="97"/>
        <end position="118"/>
    </location>
</feature>
<evidence type="ECO:0000256" key="1">
    <source>
        <dbReference type="SAM" id="Phobius"/>
    </source>
</evidence>
<sequence>MIKNESKKQALLSCLSLAVPFVAFGIYALIHPEHSILYWAITASFGLGLILQVVILLLVSRWSDRIDSRKVTVLTYWIQPAVIWFSALLIVLNRSRINTQFFSLLFIGALLAITGNYLPKASPNPLFGTRFRRTLENRQNWQVTNRAAGITFTLFGITLMLISIFPDGRFIEYLFPALLIILIAVPYLVSTLNYKKQVSQGTWKVDLDYLEKGNGWIRNYRKTSIPVLVITVLIIAGVSALIVWAGFDVRFEPDALQIDARSVPSQTIPFESIESIEWIEDPDYGSKTFGYDDMNKMMGDFSSKEFGQYTLYGYSGQPAVKIIHDKQVTVISEKDSEETSKLYEKLLEIIDQPDS</sequence>